<comment type="caution">
    <text evidence="1">The sequence shown here is derived from an EMBL/GenBank/DDBJ whole genome shotgun (WGS) entry which is preliminary data.</text>
</comment>
<protein>
    <submittedName>
        <fullName evidence="1">Uncharacterized protein</fullName>
    </submittedName>
</protein>
<accession>A0A8J6CDT1</accession>
<organism evidence="1 2">
    <name type="scientific">Diacronema lutheri</name>
    <name type="common">Unicellular marine alga</name>
    <name type="synonym">Monochrysis lutheri</name>
    <dbReference type="NCBI Taxonomy" id="2081491"/>
    <lineage>
        <taxon>Eukaryota</taxon>
        <taxon>Haptista</taxon>
        <taxon>Haptophyta</taxon>
        <taxon>Pavlovophyceae</taxon>
        <taxon>Pavlovales</taxon>
        <taxon>Pavlovaceae</taxon>
        <taxon>Diacronema</taxon>
    </lineage>
</organism>
<dbReference type="OrthoDB" id="10451134at2759"/>
<dbReference type="EMBL" id="JAGTXO010000003">
    <property type="protein sequence ID" value="KAG8468924.1"/>
    <property type="molecule type" value="Genomic_DNA"/>
</dbReference>
<evidence type="ECO:0000313" key="1">
    <source>
        <dbReference type="EMBL" id="KAG8468924.1"/>
    </source>
</evidence>
<sequence length="176" mass="18749">MEDNLKQLRQLKENVKSQWAWVDQATAPARSAIRTATANDEDNWLRSKVRSTRLAAESALASAQEAAKSTADTVAGATSSVADSADGVKARALEIRRQNPAMLVAAVTVLAIAPAYRSGPRALFRNAIVGGGASAFVLYPEFISRTAPYVDRASLDISKHANRAAERLGLIKGGDE</sequence>
<keyword evidence="2" id="KW-1185">Reference proteome</keyword>
<gene>
    <name evidence="1" type="ORF">KFE25_007442</name>
</gene>
<dbReference type="Proteomes" id="UP000751190">
    <property type="component" value="Unassembled WGS sequence"/>
</dbReference>
<proteinExistence type="predicted"/>
<evidence type="ECO:0000313" key="2">
    <source>
        <dbReference type="Proteomes" id="UP000751190"/>
    </source>
</evidence>
<dbReference type="AlphaFoldDB" id="A0A8J6CDT1"/>
<reference evidence="1" key="1">
    <citation type="submission" date="2021-05" db="EMBL/GenBank/DDBJ databases">
        <title>The genome of the haptophyte Pavlova lutheri (Diacronema luteri, Pavlovales) - a model for lipid biosynthesis in eukaryotic algae.</title>
        <authorList>
            <person name="Hulatt C.J."/>
            <person name="Posewitz M.C."/>
        </authorList>
    </citation>
    <scope>NUCLEOTIDE SEQUENCE</scope>
    <source>
        <strain evidence="1">NIVA-4/92</strain>
    </source>
</reference>
<name>A0A8J6CDT1_DIALT</name>